<dbReference type="Pfam" id="PF00728">
    <property type="entry name" value="Glyco_hydro_20"/>
    <property type="match status" value="1"/>
</dbReference>
<feature type="domain" description="Glycoside hydrolase family 20 catalytic" evidence="10">
    <location>
        <begin position="220"/>
        <end position="574"/>
    </location>
</feature>
<dbReference type="GO" id="GO:0016231">
    <property type="term" value="F:beta-N-acetylglucosaminidase activity"/>
    <property type="evidence" value="ECO:0007669"/>
    <property type="project" value="TreeGrafter"/>
</dbReference>
<proteinExistence type="inferred from homology"/>
<dbReference type="EC" id="3.2.1.52" evidence="7"/>
<keyword evidence="6 7" id="KW-0326">Glycosidase</keyword>
<dbReference type="EMBL" id="JAWZYT010001373">
    <property type="protein sequence ID" value="KAK4312846.1"/>
    <property type="molecule type" value="Genomic_DNA"/>
</dbReference>
<sequence>MGRVLRTRTWPVCLLITLFIHGNTASFNMPSPWGYQCLDYKCVKEENTGVVGLTTLNECKLTCGASSSLWPKPQTAQLGKTTAQFLPRAITLDHVSPPTVSPLLLEAFHLFLNNLDKHHPQYSDKTVTWSEPWDPSVSSHMVQVKVTIQQPDIWLTLLTDESYQLVVETSARVTTVTIIAPTFFGARHALETLAQLIAYHETRDNLMIVTSATVRDAPAFPYRGLLLDTSRNYFSVAALERTIDAMAANKLNTFHWHITDSHSFPLNLESLPNMAYYGAYSSNSIYHPLDVVHLVKYARVRGIRLLPEFDAPAHVGNGWQWGERQGLGKLAVCVNKEPWQQYCVEPPCGQLNLANPNIYKVLSEIYREMIQLFAPVDLFHYGGDEVNLNCWNTTEEMTSWMKAQNYGLDADAYYGQWSVFQEKVRQLVTQAHGGVEVPGILWTSHLTEKGRVNKYLNNTKYIIQIWTTGQDALIAELLQKQYKVIFSNYDAWYLDCGGGAWVGEGNNWCSPYSGWQKVYDNSPHAIAKALTNSTHANLILGGEAALWTEQIDEEAVDARLWPRGAALAERLWTNPSTGWADAEYRLIHHRQRLVQRGVSAERIQPQWCHQNEGLCYA</sequence>
<protein>
    <recommendedName>
        <fullName evidence="7">Beta-hexosaminidase</fullName>
        <ecNumber evidence="7">3.2.1.52</ecNumber>
    </recommendedName>
</protein>
<dbReference type="InterPro" id="IPR015883">
    <property type="entry name" value="Glyco_hydro_20_cat"/>
</dbReference>
<keyword evidence="4 7" id="KW-0378">Hydrolase</keyword>
<dbReference type="FunFam" id="3.20.20.80:FF:000063">
    <property type="entry name" value="Beta-hexosaminidase"/>
    <property type="match status" value="1"/>
</dbReference>
<dbReference type="InterPro" id="IPR025705">
    <property type="entry name" value="Beta_hexosaminidase_sua/sub"/>
</dbReference>
<feature type="domain" description="Beta-hexosaminidase eukaryotic type N-terminal" evidence="11">
    <location>
        <begin position="69"/>
        <end position="196"/>
    </location>
</feature>
<dbReference type="Gene3D" id="3.20.20.80">
    <property type="entry name" value="Glycosidases"/>
    <property type="match status" value="1"/>
</dbReference>
<reference evidence="12" key="1">
    <citation type="submission" date="2023-11" db="EMBL/GenBank/DDBJ databases">
        <title>Genome assemblies of two species of porcelain crab, Petrolisthes cinctipes and Petrolisthes manimaculis (Anomura: Porcellanidae).</title>
        <authorList>
            <person name="Angst P."/>
        </authorList>
    </citation>
    <scope>NUCLEOTIDE SEQUENCE</scope>
    <source>
        <strain evidence="12">PB745_02</strain>
        <tissue evidence="12">Gill</tissue>
    </source>
</reference>
<name>A0AAE1U9J5_9EUCA</name>
<dbReference type="SUPFAM" id="SSF51445">
    <property type="entry name" value="(Trans)glycosidases"/>
    <property type="match status" value="1"/>
</dbReference>
<dbReference type="CDD" id="cd06562">
    <property type="entry name" value="GH20_HexA_HexB-like"/>
    <property type="match status" value="1"/>
</dbReference>
<dbReference type="PANTHER" id="PTHR22600">
    <property type="entry name" value="BETA-HEXOSAMINIDASE"/>
    <property type="match status" value="1"/>
</dbReference>
<comment type="caution">
    <text evidence="12">The sequence shown here is derived from an EMBL/GenBank/DDBJ whole genome shotgun (WGS) entry which is preliminary data.</text>
</comment>
<dbReference type="AlphaFoldDB" id="A0AAE1U9J5"/>
<evidence type="ECO:0000256" key="7">
    <source>
        <dbReference type="PIRNR" id="PIRNR001093"/>
    </source>
</evidence>
<dbReference type="GO" id="GO:0005886">
    <property type="term" value="C:plasma membrane"/>
    <property type="evidence" value="ECO:0007669"/>
    <property type="project" value="TreeGrafter"/>
</dbReference>
<dbReference type="Proteomes" id="UP001292094">
    <property type="component" value="Unassembled WGS sequence"/>
</dbReference>
<evidence type="ECO:0000259" key="11">
    <source>
        <dbReference type="Pfam" id="PF14845"/>
    </source>
</evidence>
<evidence type="ECO:0000313" key="12">
    <source>
        <dbReference type="EMBL" id="KAK4312846.1"/>
    </source>
</evidence>
<dbReference type="InterPro" id="IPR017853">
    <property type="entry name" value="GH"/>
</dbReference>
<dbReference type="PIRSF" id="PIRSF001093">
    <property type="entry name" value="B-hxosamndse_ab_euk"/>
    <property type="match status" value="1"/>
</dbReference>
<evidence type="ECO:0000256" key="8">
    <source>
        <dbReference type="PIRSR" id="PIRSR001093-1"/>
    </source>
</evidence>
<dbReference type="GO" id="GO:0030203">
    <property type="term" value="P:glycosaminoglycan metabolic process"/>
    <property type="evidence" value="ECO:0007669"/>
    <property type="project" value="TreeGrafter"/>
</dbReference>
<evidence type="ECO:0000259" key="10">
    <source>
        <dbReference type="Pfam" id="PF00728"/>
    </source>
</evidence>
<feature type="active site" description="Proton donor" evidence="8">
    <location>
        <position position="385"/>
    </location>
</feature>
<dbReference type="Pfam" id="PF14845">
    <property type="entry name" value="Glycohydro_20b2"/>
    <property type="match status" value="1"/>
</dbReference>
<keyword evidence="3 9" id="KW-0732">Signal</keyword>
<dbReference type="PANTHER" id="PTHR22600:SF26">
    <property type="entry name" value="BETA-N-ACETYLHEXOSAMINIDASE"/>
    <property type="match status" value="1"/>
</dbReference>
<evidence type="ECO:0000256" key="4">
    <source>
        <dbReference type="ARBA" id="ARBA00022801"/>
    </source>
</evidence>
<comment type="similarity">
    <text evidence="2 7">Belongs to the glycosyl hydrolase 20 family.</text>
</comment>
<dbReference type="InterPro" id="IPR029019">
    <property type="entry name" value="HEX_eukaryotic_N"/>
</dbReference>
<evidence type="ECO:0000256" key="5">
    <source>
        <dbReference type="ARBA" id="ARBA00023180"/>
    </source>
</evidence>
<evidence type="ECO:0000313" key="13">
    <source>
        <dbReference type="Proteomes" id="UP001292094"/>
    </source>
</evidence>
<comment type="catalytic activity">
    <reaction evidence="1 7">
        <text>Hydrolysis of terminal non-reducing N-acetyl-D-hexosamine residues in N-acetyl-beta-D-hexosaminides.</text>
        <dbReference type="EC" id="3.2.1.52"/>
    </reaction>
</comment>
<evidence type="ECO:0000256" key="1">
    <source>
        <dbReference type="ARBA" id="ARBA00001231"/>
    </source>
</evidence>
<evidence type="ECO:0000256" key="2">
    <source>
        <dbReference type="ARBA" id="ARBA00006285"/>
    </source>
</evidence>
<evidence type="ECO:0000256" key="3">
    <source>
        <dbReference type="ARBA" id="ARBA00022729"/>
    </source>
</evidence>
<organism evidence="12 13">
    <name type="scientific">Petrolisthes manimaculis</name>
    <dbReference type="NCBI Taxonomy" id="1843537"/>
    <lineage>
        <taxon>Eukaryota</taxon>
        <taxon>Metazoa</taxon>
        <taxon>Ecdysozoa</taxon>
        <taxon>Arthropoda</taxon>
        <taxon>Crustacea</taxon>
        <taxon>Multicrustacea</taxon>
        <taxon>Malacostraca</taxon>
        <taxon>Eumalacostraca</taxon>
        <taxon>Eucarida</taxon>
        <taxon>Decapoda</taxon>
        <taxon>Pleocyemata</taxon>
        <taxon>Anomura</taxon>
        <taxon>Galatheoidea</taxon>
        <taxon>Porcellanidae</taxon>
        <taxon>Petrolisthes</taxon>
    </lineage>
</organism>
<evidence type="ECO:0000256" key="6">
    <source>
        <dbReference type="ARBA" id="ARBA00023295"/>
    </source>
</evidence>
<keyword evidence="5" id="KW-0325">Glycoprotein</keyword>
<keyword evidence="13" id="KW-1185">Reference proteome</keyword>
<dbReference type="Gene3D" id="3.30.379.10">
    <property type="entry name" value="Chitobiase/beta-hexosaminidase domain 2-like"/>
    <property type="match status" value="1"/>
</dbReference>
<evidence type="ECO:0000256" key="9">
    <source>
        <dbReference type="SAM" id="SignalP"/>
    </source>
</evidence>
<feature type="signal peptide" evidence="9">
    <location>
        <begin position="1"/>
        <end position="25"/>
    </location>
</feature>
<dbReference type="GO" id="GO:0005975">
    <property type="term" value="P:carbohydrate metabolic process"/>
    <property type="evidence" value="ECO:0007669"/>
    <property type="project" value="InterPro"/>
</dbReference>
<dbReference type="InterPro" id="IPR029018">
    <property type="entry name" value="Hex-like_dom2"/>
</dbReference>
<gene>
    <name evidence="12" type="ORF">Pmani_015763</name>
</gene>
<feature type="chain" id="PRO_5042195439" description="Beta-hexosaminidase" evidence="9">
    <location>
        <begin position="26"/>
        <end position="617"/>
    </location>
</feature>
<dbReference type="SUPFAM" id="SSF55545">
    <property type="entry name" value="beta-N-acetylhexosaminidase-like domain"/>
    <property type="match status" value="1"/>
</dbReference>
<accession>A0AAE1U9J5</accession>
<dbReference type="PRINTS" id="PR00738">
    <property type="entry name" value="GLHYDRLASE20"/>
</dbReference>